<reference evidence="1 2" key="1">
    <citation type="submission" date="2017-09" db="EMBL/GenBank/DDBJ databases">
        <title>Depth-based differentiation of microbial function through sediment-hosted aquifers and enrichment of novel symbionts in the deep terrestrial subsurface.</title>
        <authorList>
            <person name="Probst A.J."/>
            <person name="Ladd B."/>
            <person name="Jarett J.K."/>
            <person name="Geller-Mcgrath D.E."/>
            <person name="Sieber C.M."/>
            <person name="Emerson J.B."/>
            <person name="Anantharaman K."/>
            <person name="Thomas B.C."/>
            <person name="Malmstrom R."/>
            <person name="Stieglmeier M."/>
            <person name="Klingl A."/>
            <person name="Woyke T."/>
            <person name="Ryan C.M."/>
            <person name="Banfield J.F."/>
        </authorList>
    </citation>
    <scope>NUCLEOTIDE SEQUENCE [LARGE SCALE GENOMIC DNA]</scope>
    <source>
        <strain evidence="1">CG11_big_fil_rev_8_21_14_0_20_35_14</strain>
    </source>
</reference>
<comment type="caution">
    <text evidence="1">The sequence shown here is derived from an EMBL/GenBank/DDBJ whole genome shotgun (WGS) entry which is preliminary data.</text>
</comment>
<dbReference type="EMBL" id="PCVL01000072">
    <property type="protein sequence ID" value="PIQ72132.1"/>
    <property type="molecule type" value="Genomic_DNA"/>
</dbReference>
<dbReference type="AlphaFoldDB" id="A0A2H0KLJ6"/>
<proteinExistence type="predicted"/>
<accession>A0A2H0KLJ6</accession>
<dbReference type="Proteomes" id="UP000229570">
    <property type="component" value="Unassembled WGS sequence"/>
</dbReference>
<evidence type="ECO:0000313" key="1">
    <source>
        <dbReference type="EMBL" id="PIQ72132.1"/>
    </source>
</evidence>
<sequence>MDHSEMANNKLSQLVENEMNQAPIFKAEPDTPENQIANSRKAVLRGVFNPMATYILGKSLIKKGEVLTPENILRTIINEPVFKANQKLVGVLINRFGLNPKSPKEMRWLEEEALKISLEGNSHPLNILAQEVTKSLSEDLRKILTQIIF</sequence>
<evidence type="ECO:0000313" key="2">
    <source>
        <dbReference type="Proteomes" id="UP000229570"/>
    </source>
</evidence>
<gene>
    <name evidence="1" type="ORF">COV86_04640</name>
</gene>
<name>A0A2H0KLJ6_9BACT</name>
<organism evidence="1 2">
    <name type="scientific">Candidatus Roizmanbacteria bacterium CG11_big_fil_rev_8_21_14_0_20_35_14</name>
    <dbReference type="NCBI Taxonomy" id="1974855"/>
    <lineage>
        <taxon>Bacteria</taxon>
        <taxon>Candidatus Roizmaniibacteriota</taxon>
    </lineage>
</organism>
<protein>
    <submittedName>
        <fullName evidence="1">Uncharacterized protein</fullName>
    </submittedName>
</protein>